<evidence type="ECO:0000256" key="6">
    <source>
        <dbReference type="ARBA" id="ARBA00022801"/>
    </source>
</evidence>
<organism evidence="11 12">
    <name type="scientific">Hirundo rustica rustica</name>
    <dbReference type="NCBI Taxonomy" id="333673"/>
    <lineage>
        <taxon>Eukaryota</taxon>
        <taxon>Metazoa</taxon>
        <taxon>Chordata</taxon>
        <taxon>Craniata</taxon>
        <taxon>Vertebrata</taxon>
        <taxon>Euteleostomi</taxon>
        <taxon>Archelosauria</taxon>
        <taxon>Archosauria</taxon>
        <taxon>Dinosauria</taxon>
        <taxon>Saurischia</taxon>
        <taxon>Theropoda</taxon>
        <taxon>Coelurosauria</taxon>
        <taxon>Aves</taxon>
        <taxon>Neognathae</taxon>
        <taxon>Neoaves</taxon>
        <taxon>Telluraves</taxon>
        <taxon>Australaves</taxon>
        <taxon>Passeriformes</taxon>
        <taxon>Sylvioidea</taxon>
        <taxon>Hirundinidae</taxon>
        <taxon>Hirundo</taxon>
    </lineage>
</organism>
<dbReference type="PANTHER" id="PTHR41694:SF3">
    <property type="entry name" value="RNA-DIRECTED DNA POLYMERASE-RELATED"/>
    <property type="match status" value="1"/>
</dbReference>
<dbReference type="InterPro" id="IPR017856">
    <property type="entry name" value="Integrase-like_N"/>
</dbReference>
<evidence type="ECO:0000256" key="9">
    <source>
        <dbReference type="SAM" id="MobiDB-lite"/>
    </source>
</evidence>
<evidence type="ECO:0000256" key="2">
    <source>
        <dbReference type="ARBA" id="ARBA00022695"/>
    </source>
</evidence>
<dbReference type="PANTHER" id="PTHR41694">
    <property type="entry name" value="ENDOGENOUS RETROVIRUS GROUP K MEMBER POL PROTEIN"/>
    <property type="match status" value="1"/>
</dbReference>
<evidence type="ECO:0000256" key="4">
    <source>
        <dbReference type="ARBA" id="ARBA00022723"/>
    </source>
</evidence>
<dbReference type="GO" id="GO:0035613">
    <property type="term" value="F:RNA stem-loop binding"/>
    <property type="evidence" value="ECO:0007669"/>
    <property type="project" value="TreeGrafter"/>
</dbReference>
<dbReference type="InterPro" id="IPR036397">
    <property type="entry name" value="RNaseH_sf"/>
</dbReference>
<evidence type="ECO:0000256" key="1">
    <source>
        <dbReference type="ARBA" id="ARBA00022679"/>
    </source>
</evidence>
<dbReference type="GO" id="GO:0004519">
    <property type="term" value="F:endonuclease activity"/>
    <property type="evidence" value="ECO:0007669"/>
    <property type="project" value="UniProtKB-KW"/>
</dbReference>
<dbReference type="Gene3D" id="3.30.420.10">
    <property type="entry name" value="Ribonuclease H-like superfamily/Ribonuclease H"/>
    <property type="match status" value="1"/>
</dbReference>
<dbReference type="SUPFAM" id="SSF46919">
    <property type="entry name" value="N-terminal Zn binding domain of HIV integrase"/>
    <property type="match status" value="1"/>
</dbReference>
<proteinExistence type="predicted"/>
<keyword evidence="1" id="KW-0808">Transferase</keyword>
<dbReference type="GO" id="GO:0016787">
    <property type="term" value="F:hydrolase activity"/>
    <property type="evidence" value="ECO:0007669"/>
    <property type="project" value="UniProtKB-KW"/>
</dbReference>
<accession>A0A3M0KRP2</accession>
<protein>
    <recommendedName>
        <fullName evidence="10">Integrase-type domain-containing protein</fullName>
    </recommendedName>
</protein>
<keyword evidence="2" id="KW-0548">Nucleotidyltransferase</keyword>
<evidence type="ECO:0000313" key="12">
    <source>
        <dbReference type="Proteomes" id="UP000269221"/>
    </source>
</evidence>
<keyword evidence="8" id="KW-0863">Zinc-finger</keyword>
<dbReference type="GO" id="GO:0008270">
    <property type="term" value="F:zinc ion binding"/>
    <property type="evidence" value="ECO:0007669"/>
    <property type="project" value="UniProtKB-KW"/>
</dbReference>
<dbReference type="Proteomes" id="UP000269221">
    <property type="component" value="Unassembled WGS sequence"/>
</dbReference>
<dbReference type="InterPro" id="IPR036862">
    <property type="entry name" value="Integrase_C_dom_sf_retrovir"/>
</dbReference>
<evidence type="ECO:0000256" key="8">
    <source>
        <dbReference type="PROSITE-ProRule" id="PRU00450"/>
    </source>
</evidence>
<keyword evidence="3" id="KW-0540">Nuclease</keyword>
<keyword evidence="5" id="KW-0255">Endonuclease</keyword>
<evidence type="ECO:0000259" key="10">
    <source>
        <dbReference type="PROSITE" id="PS50876"/>
    </source>
</evidence>
<name>A0A3M0KRP2_HIRRU</name>
<gene>
    <name evidence="11" type="ORF">DUI87_08017</name>
</gene>
<evidence type="ECO:0000256" key="5">
    <source>
        <dbReference type="ARBA" id="ARBA00022759"/>
    </source>
</evidence>
<dbReference type="PROSITE" id="PS50876">
    <property type="entry name" value="ZF_INTEGRASE"/>
    <property type="match status" value="1"/>
</dbReference>
<dbReference type="Pfam" id="PF02022">
    <property type="entry name" value="Integrase_Zn"/>
    <property type="match status" value="1"/>
</dbReference>
<feature type="region of interest" description="Disordered" evidence="9">
    <location>
        <begin position="1"/>
        <end position="48"/>
    </location>
</feature>
<feature type="domain" description="Integrase-type" evidence="10">
    <location>
        <begin position="434"/>
        <end position="475"/>
    </location>
</feature>
<dbReference type="Gene3D" id="1.10.10.200">
    <property type="match status" value="1"/>
</dbReference>
<keyword evidence="8" id="KW-0862">Zinc</keyword>
<evidence type="ECO:0000313" key="11">
    <source>
        <dbReference type="EMBL" id="RMC15813.1"/>
    </source>
</evidence>
<feature type="compositionally biased region" description="Basic and acidic residues" evidence="9">
    <location>
        <begin position="83"/>
        <end position="95"/>
    </location>
</feature>
<keyword evidence="6" id="KW-0378">Hydrolase</keyword>
<dbReference type="SUPFAM" id="SSF53098">
    <property type="entry name" value="Ribonuclease H-like"/>
    <property type="match status" value="1"/>
</dbReference>
<feature type="compositionally biased region" description="Polar residues" evidence="9">
    <location>
        <begin position="16"/>
        <end position="32"/>
    </location>
</feature>
<dbReference type="Gene3D" id="2.30.30.10">
    <property type="entry name" value="Integrase, C-terminal domain superfamily, retroviral"/>
    <property type="match status" value="1"/>
</dbReference>
<sequence>MGRGRGGESLEGTTPRRLTSRGQTPPTGSFQVPGSPAYGDSGAAAGMLPMGAHSKISQILQVFPRKEAAEKFEDAQQILVPVQREKEKEKEKETGPNDVQLPKHPGEDEAAAKPQTKETVSEADTAQASAKPEFSPTDWTDIKKCSMSAKGMDMPVNYSTQNVNPRWEKLDCEVVRDQMNLLKGDCFVISLPFFLAVLGEKMPLYGLIFQWDSSQKDPLLILEWNFLSYRSLRMILTSQEMIAQIIIKARTRLQTMAGKDSTTIYLPLKKEYFDWALQKSENLQIVLLDHSGVCTIHFPSHRLLKAKVSFREKPKDGITGEWKSDIRIVQGSPQIVELTAVVRAFELFQQPFGLITNSACVAGVVGRLGDSLLRGVDSENLYSYLLCMRTLLQNRKHKYFVSDMRAHSSILGFLVEGNAHADKLTMTISRTLPDIFEQAKLSHAFFHQNAQALMGSFHISKCQAKEIISACPDCELVQSSAFMGAVNPRAKLKENPLVLTRNPETGQIEGPFKLITWGKGFACVFTAVGLAAKHVKSYRVQKAETDPKTGGREVGTQTGAGVKTADIPLFYVQKKLWDLFSLGLGWCCIFRDSQGKEGIGNERTILVPHSLLGCLEQCGSFARGSTKRECLGNSRQCIRAAPQQISTQPVLRLGVNPPQIQDPALAFVELP</sequence>
<evidence type="ECO:0000256" key="7">
    <source>
        <dbReference type="ARBA" id="ARBA00022918"/>
    </source>
</evidence>
<keyword evidence="4" id="KW-0479">Metal-binding</keyword>
<dbReference type="AlphaFoldDB" id="A0A3M0KRP2"/>
<dbReference type="SUPFAM" id="SSF50122">
    <property type="entry name" value="DNA-binding domain of retroviral integrase"/>
    <property type="match status" value="1"/>
</dbReference>
<dbReference type="EMBL" id="QRBI01000104">
    <property type="protein sequence ID" value="RMC15813.1"/>
    <property type="molecule type" value="Genomic_DNA"/>
</dbReference>
<dbReference type="GO" id="GO:0003964">
    <property type="term" value="F:RNA-directed DNA polymerase activity"/>
    <property type="evidence" value="ECO:0007669"/>
    <property type="project" value="UniProtKB-KW"/>
</dbReference>
<keyword evidence="7" id="KW-0695">RNA-directed DNA polymerase</keyword>
<comment type="caution">
    <text evidence="11">The sequence shown here is derived from an EMBL/GenBank/DDBJ whole genome shotgun (WGS) entry which is preliminary data.</text>
</comment>
<dbReference type="InterPro" id="IPR012337">
    <property type="entry name" value="RNaseH-like_sf"/>
</dbReference>
<evidence type="ECO:0000256" key="3">
    <source>
        <dbReference type="ARBA" id="ARBA00022722"/>
    </source>
</evidence>
<feature type="region of interest" description="Disordered" evidence="9">
    <location>
        <begin position="80"/>
        <end position="137"/>
    </location>
</feature>
<feature type="compositionally biased region" description="Basic and acidic residues" evidence="9">
    <location>
        <begin position="104"/>
        <end position="120"/>
    </location>
</feature>
<keyword evidence="12" id="KW-1185">Reference proteome</keyword>
<reference evidence="11 12" key="1">
    <citation type="submission" date="2018-07" db="EMBL/GenBank/DDBJ databases">
        <title>A high quality draft genome assembly of the barn swallow (H. rustica rustica).</title>
        <authorList>
            <person name="Formenti G."/>
            <person name="Chiara M."/>
            <person name="Poveda L."/>
            <person name="Francoijs K.-J."/>
            <person name="Bonisoli-Alquati A."/>
            <person name="Canova L."/>
            <person name="Gianfranceschi L."/>
            <person name="Horner D.S."/>
            <person name="Saino N."/>
        </authorList>
    </citation>
    <scope>NUCLEOTIDE SEQUENCE [LARGE SCALE GENOMIC DNA]</scope>
    <source>
        <strain evidence="11">Chelidonia</strain>
        <tissue evidence="11">Blood</tissue>
    </source>
</reference>
<dbReference type="InterPro" id="IPR003308">
    <property type="entry name" value="Integrase_Zn-bd_dom_N"/>
</dbReference>